<dbReference type="InterPro" id="IPR016186">
    <property type="entry name" value="C-type_lectin-like/link_sf"/>
</dbReference>
<dbReference type="Gene3D" id="3.10.100.10">
    <property type="entry name" value="Mannose-Binding Protein A, subunit A"/>
    <property type="match status" value="2"/>
</dbReference>
<keyword evidence="1" id="KW-1015">Disulfide bond</keyword>
<dbReference type="SMART" id="SM00034">
    <property type="entry name" value="CLECT"/>
    <property type="match status" value="1"/>
</dbReference>
<dbReference type="PROSITE" id="PS00615">
    <property type="entry name" value="C_TYPE_LECTIN_1"/>
    <property type="match status" value="1"/>
</dbReference>
<dbReference type="EMBL" id="AZBU02000002">
    <property type="protein sequence ID" value="TKR92389.1"/>
    <property type="molecule type" value="Genomic_DNA"/>
</dbReference>
<dbReference type="Pfam" id="PF00059">
    <property type="entry name" value="Lectin_C"/>
    <property type="match status" value="1"/>
</dbReference>
<feature type="signal peptide" evidence="2">
    <location>
        <begin position="1"/>
        <end position="18"/>
    </location>
</feature>
<feature type="domain" description="C-type lectin" evidence="3">
    <location>
        <begin position="157"/>
        <end position="259"/>
    </location>
</feature>
<evidence type="ECO:0000256" key="1">
    <source>
        <dbReference type="ARBA" id="ARBA00023157"/>
    </source>
</evidence>
<dbReference type="CDD" id="cd00037">
    <property type="entry name" value="CLECT"/>
    <property type="match status" value="1"/>
</dbReference>
<feature type="chain" id="PRO_5020800588" description="C-type lectin domain-containing protein" evidence="2">
    <location>
        <begin position="19"/>
        <end position="263"/>
    </location>
</feature>
<dbReference type="InterPro" id="IPR018378">
    <property type="entry name" value="C-type_lectin_CS"/>
</dbReference>
<dbReference type="PROSITE" id="PS50041">
    <property type="entry name" value="C_TYPE_LECTIN_2"/>
    <property type="match status" value="1"/>
</dbReference>
<reference evidence="4" key="2">
    <citation type="journal article" date="2015" name="Genome Biol.">
        <title>Comparative genomics of Steinernema reveals deeply conserved gene regulatory networks.</title>
        <authorList>
            <person name="Dillman A.R."/>
            <person name="Macchietto M."/>
            <person name="Porter C.F."/>
            <person name="Rogers A."/>
            <person name="Williams B."/>
            <person name="Antoshechkin I."/>
            <person name="Lee M.M."/>
            <person name="Goodwin Z."/>
            <person name="Lu X."/>
            <person name="Lewis E.E."/>
            <person name="Goodrich-Blair H."/>
            <person name="Stock S.P."/>
            <person name="Adams B.J."/>
            <person name="Sternberg P.W."/>
            <person name="Mortazavi A."/>
        </authorList>
    </citation>
    <scope>NUCLEOTIDE SEQUENCE [LARGE SCALE GENOMIC DNA]</scope>
    <source>
        <strain evidence="4">ALL</strain>
    </source>
</reference>
<protein>
    <recommendedName>
        <fullName evidence="3">C-type lectin domain-containing protein</fullName>
    </recommendedName>
</protein>
<dbReference type="PANTHER" id="PTHR22803">
    <property type="entry name" value="MANNOSE, PHOSPHOLIPASE, LECTIN RECEPTOR RELATED"/>
    <property type="match status" value="1"/>
</dbReference>
<proteinExistence type="predicted"/>
<evidence type="ECO:0000256" key="2">
    <source>
        <dbReference type="SAM" id="SignalP"/>
    </source>
</evidence>
<dbReference type="OrthoDB" id="5877743at2759"/>
<reference evidence="4" key="1">
    <citation type="submission" date="2013-11" db="EMBL/GenBank/DDBJ databases">
        <authorList>
            <person name="Sternberg P."/>
            <person name="Dillman A."/>
            <person name="Macchietto M."/>
        </authorList>
    </citation>
    <scope>NUCLEOTIDE SEQUENCE</scope>
    <source>
        <strain evidence="4">ALL</strain>
    </source>
</reference>
<evidence type="ECO:0000313" key="4">
    <source>
        <dbReference type="EMBL" id="TKR92389.1"/>
    </source>
</evidence>
<evidence type="ECO:0000259" key="3">
    <source>
        <dbReference type="PROSITE" id="PS50041"/>
    </source>
</evidence>
<gene>
    <name evidence="4" type="ORF">L596_007052</name>
</gene>
<dbReference type="AlphaFoldDB" id="A0A4U5P821"/>
<name>A0A4U5P821_STECR</name>
<dbReference type="InterPro" id="IPR001304">
    <property type="entry name" value="C-type_lectin-like"/>
</dbReference>
<reference evidence="4" key="3">
    <citation type="journal article" date="2019" name="G3 (Bethesda)">
        <title>Hybrid Assembly of the Genome of the Entomopathogenic Nematode Steinernema carpocapsae Identifies the X-Chromosome.</title>
        <authorList>
            <person name="Serra L."/>
            <person name="Macchietto M."/>
            <person name="Macias-Munoz A."/>
            <person name="McGill C.J."/>
            <person name="Rodriguez I.M."/>
            <person name="Rodriguez B."/>
            <person name="Murad R."/>
            <person name="Mortazavi A."/>
        </authorList>
    </citation>
    <scope>NUCLEOTIDE SEQUENCE</scope>
    <source>
        <strain evidence="4">ALL</strain>
    </source>
</reference>
<dbReference type="SUPFAM" id="SSF56436">
    <property type="entry name" value="C-type lectin-like"/>
    <property type="match status" value="2"/>
</dbReference>
<keyword evidence="2" id="KW-0732">Signal</keyword>
<dbReference type="STRING" id="34508.A0A4U5P821"/>
<sequence>MFGTVFALLFFVATCVHGIPTFAFGCPLSAIRGFHGYQCYTIVPVMMIYEDAKAVCQVFGGQIARPWAKEDETNLKVIATATFQTKNLQTTKTWTHENCGQVDLTNGKKQTVKCTKTAPFICELAARFGPADQISAGNRHGASVPSGWKQFKNKTIYKVTKERLSWEEASKKCEKEESALVTIGDEAENSFVAKMIGSSEIWIGGRISKRRNFYWATHEDPDFDNFADDAYKKRGTCVTIQKGEWNSKSCDAKLAFVCERDSN</sequence>
<dbReference type="InterPro" id="IPR016187">
    <property type="entry name" value="CTDL_fold"/>
</dbReference>
<dbReference type="InterPro" id="IPR050111">
    <property type="entry name" value="C-type_lectin/snaclec_domain"/>
</dbReference>
<accession>A0A4U5P821</accession>
<comment type="caution">
    <text evidence="4">The sequence shown here is derived from an EMBL/GenBank/DDBJ whole genome shotgun (WGS) entry which is preliminary data.</text>
</comment>
<organism evidence="4">
    <name type="scientific">Steinernema carpocapsae</name>
    <name type="common">Entomopathogenic nematode</name>
    <dbReference type="NCBI Taxonomy" id="34508"/>
    <lineage>
        <taxon>Eukaryota</taxon>
        <taxon>Metazoa</taxon>
        <taxon>Ecdysozoa</taxon>
        <taxon>Nematoda</taxon>
        <taxon>Chromadorea</taxon>
        <taxon>Rhabditida</taxon>
        <taxon>Tylenchina</taxon>
        <taxon>Panagrolaimomorpha</taxon>
        <taxon>Strongyloidoidea</taxon>
        <taxon>Steinernematidae</taxon>
        <taxon>Steinernema</taxon>
    </lineage>
</organism>